<dbReference type="RefSeq" id="WP_172191254.1">
    <property type="nucleotide sequence ID" value="NZ_CAWPPK010000028.1"/>
</dbReference>
<sequence>MNYQLELPLSPELEKYRDRIEATIKPYIEIKIQNNDSVNWWQSKFGGLPYLPKGFEYPKTADGKYLFFLAQINFSEVPPLDSFPEQGILQFYIADDGVYGVDLGNSADEDNPTAEQNFKIIYFPQPDFQVENMITNYDFLPKPEAFPVEGCCSLQFTKKYAPISTSDYKFTEQLGEEIDELFLNDEIRDEYLEISSPFGHKIGGYPDFTQTDIREYSSKCARENKSDILLFQMDSDCNDTVDIMWGDVGVSNFFIDESALRQLDFSKVLYNWDCS</sequence>
<evidence type="ECO:0000313" key="1">
    <source>
        <dbReference type="EMBL" id="NQE37315.1"/>
    </source>
</evidence>
<keyword evidence="2" id="KW-1185">Reference proteome</keyword>
<dbReference type="PANTHER" id="PTHR36436:SF6">
    <property type="entry name" value="SLL5081 PROTEIN"/>
    <property type="match status" value="1"/>
</dbReference>
<evidence type="ECO:0000313" key="2">
    <source>
        <dbReference type="Proteomes" id="UP000702425"/>
    </source>
</evidence>
<name>A0ABX2D3U1_9CYAN</name>
<dbReference type="Pfam" id="PF09234">
    <property type="entry name" value="DUF1963"/>
    <property type="match status" value="1"/>
</dbReference>
<dbReference type="InterPro" id="IPR015315">
    <property type="entry name" value="DUF1963"/>
</dbReference>
<accession>A0ABX2D3U1</accession>
<organism evidence="1 2">
    <name type="scientific">Microcoleus asticus IPMA8</name>
    <dbReference type="NCBI Taxonomy" id="2563858"/>
    <lineage>
        <taxon>Bacteria</taxon>
        <taxon>Bacillati</taxon>
        <taxon>Cyanobacteriota</taxon>
        <taxon>Cyanophyceae</taxon>
        <taxon>Oscillatoriophycideae</taxon>
        <taxon>Oscillatoriales</taxon>
        <taxon>Microcoleaceae</taxon>
        <taxon>Microcoleus</taxon>
        <taxon>Microcoleus asticus</taxon>
    </lineage>
</organism>
<dbReference type="SUPFAM" id="SSF103032">
    <property type="entry name" value="Hypothetical protein YwqG"/>
    <property type="match status" value="1"/>
</dbReference>
<gene>
    <name evidence="1" type="ORF">E5S67_05084</name>
</gene>
<proteinExistence type="predicted"/>
<dbReference type="InterPro" id="IPR035948">
    <property type="entry name" value="YwqG-like_sf"/>
</dbReference>
<dbReference type="Gene3D" id="2.30.320.10">
    <property type="entry name" value="YwqG-like"/>
    <property type="match status" value="1"/>
</dbReference>
<dbReference type="EMBL" id="SRRZ01000123">
    <property type="protein sequence ID" value="NQE37315.1"/>
    <property type="molecule type" value="Genomic_DNA"/>
</dbReference>
<protein>
    <recommendedName>
        <fullName evidence="3">DUF1963 domain-containing protein</fullName>
    </recommendedName>
</protein>
<dbReference type="Proteomes" id="UP000702425">
    <property type="component" value="Unassembled WGS sequence"/>
</dbReference>
<reference evidence="1 2" key="1">
    <citation type="journal article" date="2020" name="Sci. Rep.">
        <title>A novel cyanobacterial geosmin producer, revising GeoA distribution and dispersion patterns in Bacteria.</title>
        <authorList>
            <person name="Churro C."/>
            <person name="Semedo-Aguiar A.P."/>
            <person name="Silva A.D."/>
            <person name="Pereira-Leal J.B."/>
            <person name="Leite R.B."/>
        </authorList>
    </citation>
    <scope>NUCLEOTIDE SEQUENCE [LARGE SCALE GENOMIC DNA]</scope>
    <source>
        <strain evidence="1 2">IPMA8</strain>
    </source>
</reference>
<dbReference type="PANTHER" id="PTHR36436">
    <property type="entry name" value="SLL5081 PROTEIN"/>
    <property type="match status" value="1"/>
</dbReference>
<comment type="caution">
    <text evidence="1">The sequence shown here is derived from an EMBL/GenBank/DDBJ whole genome shotgun (WGS) entry which is preliminary data.</text>
</comment>
<evidence type="ECO:0008006" key="3">
    <source>
        <dbReference type="Google" id="ProtNLM"/>
    </source>
</evidence>